<keyword evidence="2" id="KW-1133">Transmembrane helix</keyword>
<sequence>MSSSDEHLRLPPRSGHGALHHRTATAPTQPREAAISLHVDAEADDGPAAAERSSTTTREKRLERFMEYSKRALLYEFPLATSLLQHWTASFIGGSAWAKAGVALLCAALFVDLMGSVYLALVTRPLDAEVTDASCRWHGFRVYASGVLLMSMPFCLLMSLNALYAFLAVALVPPIYLVFLLFAKEHRHGHRGGVLHEFPPPRGERTAAISYEDYDGKLKSQFDASAAVNTIATGAGLMGTFFGYSTANFSPNHDVTVSESLLFLTVVGAQFVMLVTAARPMFCKESSPARLAGFLGLLVGSLPVLLSLSAFAGAIDYLGGLALLPFSIDFLELVFFFKATFYKELEEERDEMRRRQARPTSTTEGLQLLWLCVMYIYFTALEALYQELARTKTTDDELGGQVGWVDSGRVLVYFWAFCCCSLDGGKGKLPLLPPLEELRKRHHQSLGRARCAVMVLAALDVLWRVAWMLLGSHKGARFCNQHLEGGTDEEGK</sequence>
<gene>
    <name evidence="3" type="ORF">OsI_14690</name>
</gene>
<dbReference type="HOGENOM" id="CLU_580593_0_0_1"/>
<dbReference type="AlphaFoldDB" id="B8AUL5"/>
<reference evidence="3 4" key="1">
    <citation type="journal article" date="2005" name="PLoS Biol.">
        <title>The genomes of Oryza sativa: a history of duplications.</title>
        <authorList>
            <person name="Yu J."/>
            <person name="Wang J."/>
            <person name="Lin W."/>
            <person name="Li S."/>
            <person name="Li H."/>
            <person name="Zhou J."/>
            <person name="Ni P."/>
            <person name="Dong W."/>
            <person name="Hu S."/>
            <person name="Zeng C."/>
            <person name="Zhang J."/>
            <person name="Zhang Y."/>
            <person name="Li R."/>
            <person name="Xu Z."/>
            <person name="Li S."/>
            <person name="Li X."/>
            <person name="Zheng H."/>
            <person name="Cong L."/>
            <person name="Lin L."/>
            <person name="Yin J."/>
            <person name="Geng J."/>
            <person name="Li G."/>
            <person name="Shi J."/>
            <person name="Liu J."/>
            <person name="Lv H."/>
            <person name="Li J."/>
            <person name="Wang J."/>
            <person name="Deng Y."/>
            <person name="Ran L."/>
            <person name="Shi X."/>
            <person name="Wang X."/>
            <person name="Wu Q."/>
            <person name="Li C."/>
            <person name="Ren X."/>
            <person name="Wang J."/>
            <person name="Wang X."/>
            <person name="Li D."/>
            <person name="Liu D."/>
            <person name="Zhang X."/>
            <person name="Ji Z."/>
            <person name="Zhao W."/>
            <person name="Sun Y."/>
            <person name="Zhang Z."/>
            <person name="Bao J."/>
            <person name="Han Y."/>
            <person name="Dong L."/>
            <person name="Ji J."/>
            <person name="Chen P."/>
            <person name="Wu S."/>
            <person name="Liu J."/>
            <person name="Xiao Y."/>
            <person name="Bu D."/>
            <person name="Tan J."/>
            <person name="Yang L."/>
            <person name="Ye C."/>
            <person name="Zhang J."/>
            <person name="Xu J."/>
            <person name="Zhou Y."/>
            <person name="Yu Y."/>
            <person name="Zhang B."/>
            <person name="Zhuang S."/>
            <person name="Wei H."/>
            <person name="Liu B."/>
            <person name="Lei M."/>
            <person name="Yu H."/>
            <person name="Li Y."/>
            <person name="Xu H."/>
            <person name="Wei S."/>
            <person name="He X."/>
            <person name="Fang L."/>
            <person name="Zhang Z."/>
            <person name="Zhang Y."/>
            <person name="Huang X."/>
            <person name="Su Z."/>
            <person name="Tong W."/>
            <person name="Li J."/>
            <person name="Tong Z."/>
            <person name="Li S."/>
            <person name="Ye J."/>
            <person name="Wang L."/>
            <person name="Fang L."/>
            <person name="Lei T."/>
            <person name="Chen C."/>
            <person name="Chen H."/>
            <person name="Xu Z."/>
            <person name="Li H."/>
            <person name="Huang H."/>
            <person name="Zhang F."/>
            <person name="Xu H."/>
            <person name="Li N."/>
            <person name="Zhao C."/>
            <person name="Li S."/>
            <person name="Dong L."/>
            <person name="Huang Y."/>
            <person name="Li L."/>
            <person name="Xi Y."/>
            <person name="Qi Q."/>
            <person name="Li W."/>
            <person name="Zhang B."/>
            <person name="Hu W."/>
            <person name="Zhang Y."/>
            <person name="Tian X."/>
            <person name="Jiao Y."/>
            <person name="Liang X."/>
            <person name="Jin J."/>
            <person name="Gao L."/>
            <person name="Zheng W."/>
            <person name="Hao B."/>
            <person name="Liu S."/>
            <person name="Wang W."/>
            <person name="Yuan L."/>
            <person name="Cao M."/>
            <person name="McDermott J."/>
            <person name="Samudrala R."/>
            <person name="Wang J."/>
            <person name="Wong G.K."/>
            <person name="Yang H."/>
        </authorList>
    </citation>
    <scope>NUCLEOTIDE SEQUENCE [LARGE SCALE GENOMIC DNA]</scope>
    <source>
        <strain evidence="4">cv. 93-11</strain>
    </source>
</reference>
<dbReference type="Gramene" id="BGIOSGA015819-TA">
    <property type="protein sequence ID" value="BGIOSGA015819-PA"/>
    <property type="gene ID" value="BGIOSGA015819"/>
</dbReference>
<feature type="transmembrane region" description="Helical" evidence="2">
    <location>
        <begin position="451"/>
        <end position="470"/>
    </location>
</feature>
<protein>
    <submittedName>
        <fullName evidence="3">Uncharacterized protein</fullName>
    </submittedName>
</protein>
<keyword evidence="2" id="KW-0812">Transmembrane</keyword>
<keyword evidence="2" id="KW-0472">Membrane</keyword>
<accession>B8AUL5</accession>
<dbReference type="OMA" id="RFMEYSK"/>
<feature type="region of interest" description="Disordered" evidence="1">
    <location>
        <begin position="1"/>
        <end position="57"/>
    </location>
</feature>
<evidence type="ECO:0000256" key="2">
    <source>
        <dbReference type="SAM" id="Phobius"/>
    </source>
</evidence>
<evidence type="ECO:0000313" key="4">
    <source>
        <dbReference type="Proteomes" id="UP000007015"/>
    </source>
</evidence>
<dbReference type="EMBL" id="CM000129">
    <property type="protein sequence ID" value="EEC76690.1"/>
    <property type="molecule type" value="Genomic_DNA"/>
</dbReference>
<feature type="transmembrane region" description="Helical" evidence="2">
    <location>
        <begin position="166"/>
        <end position="183"/>
    </location>
</feature>
<feature type="transmembrane region" description="Helical" evidence="2">
    <location>
        <begin position="362"/>
        <end position="380"/>
    </location>
</feature>
<proteinExistence type="predicted"/>
<feature type="transmembrane region" description="Helical" evidence="2">
    <location>
        <begin position="294"/>
        <end position="315"/>
    </location>
</feature>
<evidence type="ECO:0000256" key="1">
    <source>
        <dbReference type="SAM" id="MobiDB-lite"/>
    </source>
</evidence>
<organism evidence="3 4">
    <name type="scientific">Oryza sativa subsp. indica</name>
    <name type="common">Rice</name>
    <dbReference type="NCBI Taxonomy" id="39946"/>
    <lineage>
        <taxon>Eukaryota</taxon>
        <taxon>Viridiplantae</taxon>
        <taxon>Streptophyta</taxon>
        <taxon>Embryophyta</taxon>
        <taxon>Tracheophyta</taxon>
        <taxon>Spermatophyta</taxon>
        <taxon>Magnoliopsida</taxon>
        <taxon>Liliopsida</taxon>
        <taxon>Poales</taxon>
        <taxon>Poaceae</taxon>
        <taxon>BOP clade</taxon>
        <taxon>Oryzoideae</taxon>
        <taxon>Oryzeae</taxon>
        <taxon>Oryzinae</taxon>
        <taxon>Oryza</taxon>
        <taxon>Oryza sativa</taxon>
    </lineage>
</organism>
<dbReference type="Proteomes" id="UP000007015">
    <property type="component" value="Chromosome 4"/>
</dbReference>
<evidence type="ECO:0000313" key="3">
    <source>
        <dbReference type="EMBL" id="EEC76690.1"/>
    </source>
</evidence>
<keyword evidence="4" id="KW-1185">Reference proteome</keyword>
<feature type="transmembrane region" description="Helical" evidence="2">
    <location>
        <begin position="261"/>
        <end position="282"/>
    </location>
</feature>
<feature type="transmembrane region" description="Helical" evidence="2">
    <location>
        <begin position="226"/>
        <end position="249"/>
    </location>
</feature>
<feature type="transmembrane region" description="Helical" evidence="2">
    <location>
        <begin position="100"/>
        <end position="121"/>
    </location>
</feature>
<name>B8AUL5_ORYSI</name>